<evidence type="ECO:0000313" key="2">
    <source>
        <dbReference type="Proteomes" id="UP000034954"/>
    </source>
</evidence>
<protein>
    <submittedName>
        <fullName evidence="1">Uncharacterized protein</fullName>
    </submittedName>
</protein>
<accession>A0A0M2UU99</accession>
<dbReference type="AlphaFoldDB" id="A0A0M2UU99"/>
<gene>
    <name evidence="1" type="ORF">BROFUL_03258</name>
</gene>
<organism evidence="1 2">
    <name type="scientific">Candidatus Brocadia fulgida</name>
    <dbReference type="NCBI Taxonomy" id="380242"/>
    <lineage>
        <taxon>Bacteria</taxon>
        <taxon>Pseudomonadati</taxon>
        <taxon>Planctomycetota</taxon>
        <taxon>Candidatus Brocadiia</taxon>
        <taxon>Candidatus Brocadiales</taxon>
        <taxon>Candidatus Brocadiaceae</taxon>
        <taxon>Candidatus Brocadia</taxon>
    </lineage>
</organism>
<keyword evidence="2" id="KW-1185">Reference proteome</keyword>
<sequence>MHTAPSLKTEKYQKSIESQDMVLDMVMDKNGKRR</sequence>
<proteinExistence type="predicted"/>
<comment type="caution">
    <text evidence="1">The sequence shown here is derived from an EMBL/GenBank/DDBJ whole genome shotgun (WGS) entry which is preliminary data.</text>
</comment>
<name>A0A0M2UU99_9BACT</name>
<dbReference type="EMBL" id="LAQJ01000298">
    <property type="protein sequence ID" value="KKO18059.1"/>
    <property type="molecule type" value="Genomic_DNA"/>
</dbReference>
<evidence type="ECO:0000313" key="1">
    <source>
        <dbReference type="EMBL" id="KKO18059.1"/>
    </source>
</evidence>
<dbReference type="Proteomes" id="UP000034954">
    <property type="component" value="Unassembled WGS sequence"/>
</dbReference>
<reference evidence="1 2" key="1">
    <citation type="journal article" date="2013" name="BMC Microbiol.">
        <title>Identification of the type II cytochrome c maturation pathway in anammox bacteria by comparative genomics.</title>
        <authorList>
            <person name="Ferousi C."/>
            <person name="Speth D.R."/>
            <person name="Reimann J."/>
            <person name="Op den Camp H.J."/>
            <person name="Allen J.W."/>
            <person name="Keltjens J.T."/>
            <person name="Jetten M.S."/>
        </authorList>
    </citation>
    <scope>NUCLEOTIDE SEQUENCE [LARGE SCALE GENOMIC DNA]</scope>
    <source>
        <strain evidence="1">RU1</strain>
    </source>
</reference>